<keyword evidence="3" id="KW-1185">Reference proteome</keyword>
<name>A0ABY5TDJ7_9BACE</name>
<organism evidence="2 3">
    <name type="scientific">Bacteroides faecis</name>
    <dbReference type="NCBI Taxonomy" id="674529"/>
    <lineage>
        <taxon>Bacteria</taxon>
        <taxon>Pseudomonadati</taxon>
        <taxon>Bacteroidota</taxon>
        <taxon>Bacteroidia</taxon>
        <taxon>Bacteroidales</taxon>
        <taxon>Bacteroidaceae</taxon>
        <taxon>Bacteroides</taxon>
    </lineage>
</organism>
<sequence length="462" mass="53851">MDGKELFSEVNRQHDKVRAFAATKEKEFRREAMHAVVFPLIRCVEHTVEGGNTWLVIFRANQHRDYRKADKEHFFYVCLHKGDDGGTYPILFMPLEWGEKKVFMFKPHFTGRSEERVVEEMPFWGIKQIKSFFSRNYTYFIDAQDKPEPGSIAHAGERIYLITVDGVGLAWVECDEVALIRSFVSHEQAFKDQELKFLHGELMCKRLLLSMGGYSPKGDYRILREMCKLALKLNRSLEYAVNVLDEYEQCPYRKLYEEKHPVAKCRMCSYRSKDIQPYLDACHLLCNLALPQGMHPYRFQPEAVVPHQVTYEDAKPAWKAFSENGLLRAAMQGIEKERKTLLSQLSGGAGQIPGSELKEFSEGLLKRLPETATAQASDKWKMMFSENMLQFLLAHFDKMYALQAEEREQRRLERIRRETEARGPAGRHQSYVLFKTNKPKKNHGKNSWNDRGKRRFPARTLS</sequence>
<feature type="compositionally biased region" description="Basic residues" evidence="1">
    <location>
        <begin position="452"/>
        <end position="462"/>
    </location>
</feature>
<evidence type="ECO:0000313" key="3">
    <source>
        <dbReference type="Proteomes" id="UP001060104"/>
    </source>
</evidence>
<evidence type="ECO:0000313" key="2">
    <source>
        <dbReference type="EMBL" id="UVQ74424.1"/>
    </source>
</evidence>
<accession>A0ABY5TDJ7</accession>
<dbReference type="Proteomes" id="UP001060104">
    <property type="component" value="Chromosome"/>
</dbReference>
<evidence type="ECO:0000256" key="1">
    <source>
        <dbReference type="SAM" id="MobiDB-lite"/>
    </source>
</evidence>
<dbReference type="RefSeq" id="WP_210401115.1">
    <property type="nucleotide sequence ID" value="NZ_CP103141.1"/>
</dbReference>
<reference evidence="2" key="1">
    <citation type="submission" date="2022-08" db="EMBL/GenBank/DDBJ databases">
        <title>Genome Sequencing of Bacteroides fragilis Group Isolates with Nanopore Technology.</title>
        <authorList>
            <person name="Tisza M.J."/>
            <person name="Smith D."/>
            <person name="Dekker J.P."/>
        </authorList>
    </citation>
    <scope>NUCLEOTIDE SEQUENCE</scope>
    <source>
        <strain evidence="2">BFG-527</strain>
    </source>
</reference>
<gene>
    <name evidence="2" type="ORF">NXY30_26365</name>
</gene>
<feature type="region of interest" description="Disordered" evidence="1">
    <location>
        <begin position="416"/>
        <end position="462"/>
    </location>
</feature>
<proteinExistence type="predicted"/>
<protein>
    <submittedName>
        <fullName evidence="2">Uncharacterized protein</fullName>
    </submittedName>
</protein>
<dbReference type="EMBL" id="CP103141">
    <property type="protein sequence ID" value="UVQ74424.1"/>
    <property type="molecule type" value="Genomic_DNA"/>
</dbReference>